<comment type="subcellular location">
    <subcellularLocation>
        <location evidence="1">Membrane</location>
        <topology evidence="1">Multi-pass membrane protein</topology>
    </subcellularLocation>
</comment>
<sequence>MTARVNFPITDGARDALIGISFLWAINGFVVFFRLLGRFRGVGIDVDDVLALVAFLISGATIGFNASVFVSGVGYDYDPTAPYFADLNNNLSFMLKITFIFTLFYIWALIALKISQLWFYYRAFSVQLKVWIYIVGAIIAVWGIVMSLVFTFLCTPVNLQWTLNRPGKCMDQIAVLKSIIMSNVLTDLMIVILPMKTVWSLQMRTTEKVAVAGCFAIGLACVIIGIVRFWQIYVIDLLGNFTGTSLTTFMLCSVELMLAGICINIPMLRPFYIRWRQKHKSSGDDSSYPHAGSQRPTGNLPTVGSAPVNYTAAWIELDDDKEHGEVDSNGDGSSQVNLTGTPAVAPNHSIHVSTKWKVERT</sequence>
<feature type="domain" description="Rhodopsin" evidence="8">
    <location>
        <begin position="35"/>
        <end position="272"/>
    </location>
</feature>
<feature type="region of interest" description="Disordered" evidence="6">
    <location>
        <begin position="321"/>
        <end position="361"/>
    </location>
</feature>
<evidence type="ECO:0000256" key="6">
    <source>
        <dbReference type="SAM" id="MobiDB-lite"/>
    </source>
</evidence>
<dbReference type="Pfam" id="PF20684">
    <property type="entry name" value="Fung_rhodopsin"/>
    <property type="match status" value="1"/>
</dbReference>
<feature type="transmembrane region" description="Helical" evidence="7">
    <location>
        <begin position="130"/>
        <end position="153"/>
    </location>
</feature>
<dbReference type="PANTHER" id="PTHR33048">
    <property type="entry name" value="PTH11-LIKE INTEGRAL MEMBRANE PROTEIN (AFU_ORTHOLOGUE AFUA_5G11245)"/>
    <property type="match status" value="1"/>
</dbReference>
<evidence type="ECO:0000313" key="10">
    <source>
        <dbReference type="Proteomes" id="UP001301958"/>
    </source>
</evidence>
<reference evidence="9" key="2">
    <citation type="submission" date="2023-05" db="EMBL/GenBank/DDBJ databases">
        <authorList>
            <consortium name="Lawrence Berkeley National Laboratory"/>
            <person name="Steindorff A."/>
            <person name="Hensen N."/>
            <person name="Bonometti L."/>
            <person name="Westerberg I."/>
            <person name="Brannstrom I.O."/>
            <person name="Guillou S."/>
            <person name="Cros-Aarteil S."/>
            <person name="Calhoun S."/>
            <person name="Haridas S."/>
            <person name="Kuo A."/>
            <person name="Mondo S."/>
            <person name="Pangilinan J."/>
            <person name="Riley R."/>
            <person name="Labutti K."/>
            <person name="Andreopoulos B."/>
            <person name="Lipzen A."/>
            <person name="Chen C."/>
            <person name="Yanf M."/>
            <person name="Daum C."/>
            <person name="Ng V."/>
            <person name="Clum A."/>
            <person name="Ohm R."/>
            <person name="Martin F."/>
            <person name="Silar P."/>
            <person name="Natvig D."/>
            <person name="Lalanne C."/>
            <person name="Gautier V."/>
            <person name="Ament-Velasquez S.L."/>
            <person name="Kruys A."/>
            <person name="Hutchinson M.I."/>
            <person name="Powell A.J."/>
            <person name="Barry K."/>
            <person name="Miller A.N."/>
            <person name="Grigoriev I.V."/>
            <person name="Debuchy R."/>
            <person name="Gladieux P."/>
            <person name="Thoren M.H."/>
            <person name="Johannesson H."/>
        </authorList>
    </citation>
    <scope>NUCLEOTIDE SEQUENCE</scope>
    <source>
        <strain evidence="9">CBS 990.96</strain>
    </source>
</reference>
<evidence type="ECO:0000256" key="2">
    <source>
        <dbReference type="ARBA" id="ARBA00022692"/>
    </source>
</evidence>
<keyword evidence="2 7" id="KW-0812">Transmembrane</keyword>
<evidence type="ECO:0000256" key="3">
    <source>
        <dbReference type="ARBA" id="ARBA00022989"/>
    </source>
</evidence>
<accession>A0AAN7BS64</accession>
<dbReference type="InterPro" id="IPR052337">
    <property type="entry name" value="SAT4-like"/>
</dbReference>
<dbReference type="EMBL" id="MU865317">
    <property type="protein sequence ID" value="KAK4228583.1"/>
    <property type="molecule type" value="Genomic_DNA"/>
</dbReference>
<dbReference type="AlphaFoldDB" id="A0AAN7BS64"/>
<feature type="transmembrane region" description="Helical" evidence="7">
    <location>
        <begin position="49"/>
        <end position="71"/>
    </location>
</feature>
<feature type="transmembrane region" description="Helical" evidence="7">
    <location>
        <begin position="173"/>
        <end position="193"/>
    </location>
</feature>
<dbReference type="InterPro" id="IPR049326">
    <property type="entry name" value="Rhodopsin_dom_fungi"/>
</dbReference>
<keyword evidence="10" id="KW-1185">Reference proteome</keyword>
<keyword evidence="4 7" id="KW-0472">Membrane</keyword>
<reference evidence="9" key="1">
    <citation type="journal article" date="2023" name="Mol. Phylogenet. Evol.">
        <title>Genome-scale phylogeny and comparative genomics of the fungal order Sordariales.</title>
        <authorList>
            <person name="Hensen N."/>
            <person name="Bonometti L."/>
            <person name="Westerberg I."/>
            <person name="Brannstrom I.O."/>
            <person name="Guillou S."/>
            <person name="Cros-Aarteil S."/>
            <person name="Calhoun S."/>
            <person name="Haridas S."/>
            <person name="Kuo A."/>
            <person name="Mondo S."/>
            <person name="Pangilinan J."/>
            <person name="Riley R."/>
            <person name="LaButti K."/>
            <person name="Andreopoulos B."/>
            <person name="Lipzen A."/>
            <person name="Chen C."/>
            <person name="Yan M."/>
            <person name="Daum C."/>
            <person name="Ng V."/>
            <person name="Clum A."/>
            <person name="Steindorff A."/>
            <person name="Ohm R.A."/>
            <person name="Martin F."/>
            <person name="Silar P."/>
            <person name="Natvig D.O."/>
            <person name="Lalanne C."/>
            <person name="Gautier V."/>
            <person name="Ament-Velasquez S.L."/>
            <person name="Kruys A."/>
            <person name="Hutchinson M.I."/>
            <person name="Powell A.J."/>
            <person name="Barry K."/>
            <person name="Miller A.N."/>
            <person name="Grigoriev I.V."/>
            <person name="Debuchy R."/>
            <person name="Gladieux P."/>
            <person name="Hiltunen Thoren M."/>
            <person name="Johannesson H."/>
        </authorList>
    </citation>
    <scope>NUCLEOTIDE SEQUENCE</scope>
    <source>
        <strain evidence="9">CBS 990.96</strain>
    </source>
</reference>
<protein>
    <recommendedName>
        <fullName evidence="8">Rhodopsin domain-containing protein</fullName>
    </recommendedName>
</protein>
<feature type="region of interest" description="Disordered" evidence="6">
    <location>
        <begin position="283"/>
        <end position="303"/>
    </location>
</feature>
<proteinExistence type="inferred from homology"/>
<evidence type="ECO:0000256" key="1">
    <source>
        <dbReference type="ARBA" id="ARBA00004141"/>
    </source>
</evidence>
<evidence type="ECO:0000256" key="5">
    <source>
        <dbReference type="ARBA" id="ARBA00038359"/>
    </source>
</evidence>
<dbReference type="PANTHER" id="PTHR33048:SF47">
    <property type="entry name" value="INTEGRAL MEMBRANE PROTEIN-RELATED"/>
    <property type="match status" value="1"/>
</dbReference>
<comment type="caution">
    <text evidence="9">The sequence shown here is derived from an EMBL/GenBank/DDBJ whole genome shotgun (WGS) entry which is preliminary data.</text>
</comment>
<feature type="transmembrane region" description="Helical" evidence="7">
    <location>
        <begin position="91"/>
        <end position="110"/>
    </location>
</feature>
<comment type="similarity">
    <text evidence="5">Belongs to the SAT4 family.</text>
</comment>
<organism evidence="9 10">
    <name type="scientific">Podospora fimiseda</name>
    <dbReference type="NCBI Taxonomy" id="252190"/>
    <lineage>
        <taxon>Eukaryota</taxon>
        <taxon>Fungi</taxon>
        <taxon>Dikarya</taxon>
        <taxon>Ascomycota</taxon>
        <taxon>Pezizomycotina</taxon>
        <taxon>Sordariomycetes</taxon>
        <taxon>Sordariomycetidae</taxon>
        <taxon>Sordariales</taxon>
        <taxon>Podosporaceae</taxon>
        <taxon>Podospora</taxon>
    </lineage>
</organism>
<dbReference type="Proteomes" id="UP001301958">
    <property type="component" value="Unassembled WGS sequence"/>
</dbReference>
<gene>
    <name evidence="9" type="ORF">QBC38DRAFT_151112</name>
</gene>
<evidence type="ECO:0000259" key="8">
    <source>
        <dbReference type="Pfam" id="PF20684"/>
    </source>
</evidence>
<evidence type="ECO:0000256" key="4">
    <source>
        <dbReference type="ARBA" id="ARBA00023136"/>
    </source>
</evidence>
<dbReference type="GO" id="GO:0016020">
    <property type="term" value="C:membrane"/>
    <property type="evidence" value="ECO:0007669"/>
    <property type="project" value="UniProtKB-SubCell"/>
</dbReference>
<feature type="compositionally biased region" description="Polar residues" evidence="6">
    <location>
        <begin position="330"/>
        <end position="340"/>
    </location>
</feature>
<feature type="transmembrane region" description="Helical" evidence="7">
    <location>
        <begin position="245"/>
        <end position="268"/>
    </location>
</feature>
<name>A0AAN7BS64_9PEZI</name>
<feature type="transmembrane region" description="Helical" evidence="7">
    <location>
        <begin position="209"/>
        <end position="233"/>
    </location>
</feature>
<evidence type="ECO:0000256" key="7">
    <source>
        <dbReference type="SAM" id="Phobius"/>
    </source>
</evidence>
<keyword evidence="3 7" id="KW-1133">Transmembrane helix</keyword>
<feature type="transmembrane region" description="Helical" evidence="7">
    <location>
        <begin position="16"/>
        <end position="37"/>
    </location>
</feature>
<evidence type="ECO:0000313" key="9">
    <source>
        <dbReference type="EMBL" id="KAK4228583.1"/>
    </source>
</evidence>